<proteinExistence type="inferred from homology"/>
<sequence>MSALRAAGVTVCAVADVDAGRARAFAADHGVPYAHGDVAGLFGHGLDLVTVCTPAAAHEAGVRAAARYGVPVLCEKPLALDVAQARRMIEVAEAAGIRFGVVFQRRFWPAVDQVRAAVGTPVTGGITARLNRDAAYYRKPGRGRRASEGGGVLMTQVIHHIDLLCRLMGPAAWVSGRCATLVPRSGIDVEDTAAAVLGFGSGAIATLHAGTTFRPGLGVQLWVSDAAGRTAGINEYPEGTGCTDLWIRPGPADRPLSEIHEHLEPYHAAQVADFVAAVRDGRDPAVTGRDALASLEIVEAVYASSRTGRPVELR</sequence>
<dbReference type="Pfam" id="PF22725">
    <property type="entry name" value="GFO_IDH_MocA_C3"/>
    <property type="match status" value="1"/>
</dbReference>
<gene>
    <name evidence="5" type="ORF">ACFQ5G_07795</name>
</gene>
<dbReference type="Pfam" id="PF02894">
    <property type="entry name" value="GFO_IDH_MocA_C"/>
    <property type="match status" value="1"/>
</dbReference>
<comment type="similarity">
    <text evidence="1">Belongs to the Gfo/Idh/MocA family.</text>
</comment>
<name>A0ABW4A401_9ACTN</name>
<feature type="domain" description="GFO/IDH/MocA-like oxidoreductase" evidence="4">
    <location>
        <begin position="118"/>
        <end position="223"/>
    </location>
</feature>
<evidence type="ECO:0000313" key="6">
    <source>
        <dbReference type="Proteomes" id="UP001597183"/>
    </source>
</evidence>
<dbReference type="InterPro" id="IPR036291">
    <property type="entry name" value="NAD(P)-bd_dom_sf"/>
</dbReference>
<dbReference type="Gene3D" id="3.40.50.720">
    <property type="entry name" value="NAD(P)-binding Rossmann-like Domain"/>
    <property type="match status" value="1"/>
</dbReference>
<dbReference type="Proteomes" id="UP001597183">
    <property type="component" value="Unassembled WGS sequence"/>
</dbReference>
<evidence type="ECO:0000256" key="1">
    <source>
        <dbReference type="ARBA" id="ARBA00010928"/>
    </source>
</evidence>
<feature type="domain" description="Gfo/Idh/MocA-like oxidoreductase C-terminal" evidence="3">
    <location>
        <begin position="267"/>
        <end position="313"/>
    </location>
</feature>
<dbReference type="Pfam" id="PF01408">
    <property type="entry name" value="GFO_IDH_MocA"/>
    <property type="match status" value="1"/>
</dbReference>
<dbReference type="InterPro" id="IPR000683">
    <property type="entry name" value="Gfo/Idh/MocA-like_OxRdtase_N"/>
</dbReference>
<evidence type="ECO:0000313" key="5">
    <source>
        <dbReference type="EMBL" id="MFD1365241.1"/>
    </source>
</evidence>
<feature type="domain" description="Gfo/Idh/MocA-like oxidoreductase N-terminal" evidence="2">
    <location>
        <begin position="8"/>
        <end position="101"/>
    </location>
</feature>
<dbReference type="Gene3D" id="3.30.360.10">
    <property type="entry name" value="Dihydrodipicolinate Reductase, domain 2"/>
    <property type="match status" value="1"/>
</dbReference>
<keyword evidence="6" id="KW-1185">Reference proteome</keyword>
<evidence type="ECO:0000259" key="4">
    <source>
        <dbReference type="Pfam" id="PF22725"/>
    </source>
</evidence>
<dbReference type="PANTHER" id="PTHR43249">
    <property type="entry name" value="UDP-N-ACETYL-2-AMINO-2-DEOXY-D-GLUCURONATE OXIDASE"/>
    <property type="match status" value="1"/>
</dbReference>
<protein>
    <submittedName>
        <fullName evidence="5">Gfo/Idh/MocA family protein</fullName>
    </submittedName>
</protein>
<dbReference type="SUPFAM" id="SSF55347">
    <property type="entry name" value="Glyceraldehyde-3-phosphate dehydrogenase-like, C-terminal domain"/>
    <property type="match status" value="1"/>
</dbReference>
<reference evidence="6" key="1">
    <citation type="journal article" date="2019" name="Int. J. Syst. Evol. Microbiol.">
        <title>The Global Catalogue of Microorganisms (GCM) 10K type strain sequencing project: providing services to taxonomists for standard genome sequencing and annotation.</title>
        <authorList>
            <consortium name="The Broad Institute Genomics Platform"/>
            <consortium name="The Broad Institute Genome Sequencing Center for Infectious Disease"/>
            <person name="Wu L."/>
            <person name="Ma J."/>
        </authorList>
    </citation>
    <scope>NUCLEOTIDE SEQUENCE [LARGE SCALE GENOMIC DNA]</scope>
    <source>
        <strain evidence="6">CCM 7526</strain>
    </source>
</reference>
<dbReference type="PANTHER" id="PTHR43249:SF1">
    <property type="entry name" value="D-GLUCOSIDE 3-DEHYDROGENASE"/>
    <property type="match status" value="1"/>
</dbReference>
<organism evidence="5 6">
    <name type="scientific">Actinoplanes sichuanensis</name>
    <dbReference type="NCBI Taxonomy" id="512349"/>
    <lineage>
        <taxon>Bacteria</taxon>
        <taxon>Bacillati</taxon>
        <taxon>Actinomycetota</taxon>
        <taxon>Actinomycetes</taxon>
        <taxon>Micromonosporales</taxon>
        <taxon>Micromonosporaceae</taxon>
        <taxon>Actinoplanes</taxon>
    </lineage>
</organism>
<comment type="caution">
    <text evidence="5">The sequence shown here is derived from an EMBL/GenBank/DDBJ whole genome shotgun (WGS) entry which is preliminary data.</text>
</comment>
<accession>A0ABW4A401</accession>
<dbReference type="InterPro" id="IPR055170">
    <property type="entry name" value="GFO_IDH_MocA-like_dom"/>
</dbReference>
<evidence type="ECO:0000259" key="2">
    <source>
        <dbReference type="Pfam" id="PF01408"/>
    </source>
</evidence>
<dbReference type="InterPro" id="IPR004104">
    <property type="entry name" value="Gfo/Idh/MocA-like_OxRdtase_C"/>
</dbReference>
<dbReference type="SUPFAM" id="SSF51735">
    <property type="entry name" value="NAD(P)-binding Rossmann-fold domains"/>
    <property type="match status" value="1"/>
</dbReference>
<dbReference type="EMBL" id="JBHTMK010000008">
    <property type="protein sequence ID" value="MFD1365241.1"/>
    <property type="molecule type" value="Genomic_DNA"/>
</dbReference>
<evidence type="ECO:0000259" key="3">
    <source>
        <dbReference type="Pfam" id="PF02894"/>
    </source>
</evidence>
<dbReference type="RefSeq" id="WP_317795477.1">
    <property type="nucleotide sequence ID" value="NZ_AP028461.1"/>
</dbReference>
<dbReference type="InterPro" id="IPR052515">
    <property type="entry name" value="Gfo/Idh/MocA_Oxidoreductase"/>
</dbReference>